<dbReference type="PANTHER" id="PTHR30273">
    <property type="entry name" value="PERIPLASMIC SIGNAL SENSOR AND SIGMA FACTOR ACTIVATOR FECR-RELATED"/>
    <property type="match status" value="1"/>
</dbReference>
<dbReference type="PANTHER" id="PTHR30273:SF2">
    <property type="entry name" value="PROTEIN FECR"/>
    <property type="match status" value="1"/>
</dbReference>
<dbReference type="EMBL" id="CP140152">
    <property type="protein sequence ID" value="WQH06609.1"/>
    <property type="molecule type" value="Genomic_DNA"/>
</dbReference>
<sequence length="117" mass="12700">MAPAGAGAARQVLRAGQQSRFDADAIEAPVAAGRHADAWTRGRLLARDLPLDSLVADLGRYRRGLLRCDPAVARLRISGAFQLNRIDAVLAALPRTLPVSVVYRTRYWVTIVPRGQA</sequence>
<proteinExistence type="predicted"/>
<evidence type="ECO:0000313" key="1">
    <source>
        <dbReference type="EMBL" id="WQH06609.1"/>
    </source>
</evidence>
<organism evidence="1 2">
    <name type="scientific">Duganella zoogloeoides</name>
    <dbReference type="NCBI Taxonomy" id="75659"/>
    <lineage>
        <taxon>Bacteria</taxon>
        <taxon>Pseudomonadati</taxon>
        <taxon>Pseudomonadota</taxon>
        <taxon>Betaproteobacteria</taxon>
        <taxon>Burkholderiales</taxon>
        <taxon>Oxalobacteraceae</taxon>
        <taxon>Telluria group</taxon>
        <taxon>Duganella</taxon>
    </lineage>
</organism>
<dbReference type="InterPro" id="IPR012373">
    <property type="entry name" value="Ferrdict_sens_TM"/>
</dbReference>
<accession>A0ABZ0Y427</accession>
<evidence type="ECO:0000313" key="2">
    <source>
        <dbReference type="Proteomes" id="UP001326110"/>
    </source>
</evidence>
<name>A0ABZ0Y427_9BURK</name>
<gene>
    <name evidence="1" type="ORF">SR858_09890</name>
</gene>
<evidence type="ECO:0008006" key="3">
    <source>
        <dbReference type="Google" id="ProtNLM"/>
    </source>
</evidence>
<protein>
    <recommendedName>
        <fullName evidence="3">Iron dicitrate transport regulator FecR</fullName>
    </recommendedName>
</protein>
<dbReference type="RefSeq" id="WP_026637065.1">
    <property type="nucleotide sequence ID" value="NZ_CP140152.1"/>
</dbReference>
<reference evidence="1 2" key="1">
    <citation type="submission" date="2023-11" db="EMBL/GenBank/DDBJ databases">
        <title>MicrobeMod: A computational toolkit for identifying prokaryotic methylation and restriction-modification with nanopore sequencing.</title>
        <authorList>
            <person name="Crits-Christoph A."/>
            <person name="Kang S.C."/>
            <person name="Lee H."/>
            <person name="Ostrov N."/>
        </authorList>
    </citation>
    <scope>NUCLEOTIDE SEQUENCE [LARGE SCALE GENOMIC DNA]</scope>
    <source>
        <strain evidence="1 2">ATCC 25935</strain>
    </source>
</reference>
<keyword evidence="2" id="KW-1185">Reference proteome</keyword>
<dbReference type="Proteomes" id="UP001326110">
    <property type="component" value="Chromosome"/>
</dbReference>